<evidence type="ECO:0000256" key="1">
    <source>
        <dbReference type="SAM" id="MobiDB-lite"/>
    </source>
</evidence>
<organism evidence="2 3">
    <name type="scientific">Nonomuraea angiospora</name>
    <dbReference type="NCBI Taxonomy" id="46172"/>
    <lineage>
        <taxon>Bacteria</taxon>
        <taxon>Bacillati</taxon>
        <taxon>Actinomycetota</taxon>
        <taxon>Actinomycetes</taxon>
        <taxon>Streptosporangiales</taxon>
        <taxon>Streptosporangiaceae</taxon>
        <taxon>Nonomuraea</taxon>
    </lineage>
</organism>
<dbReference type="Proteomes" id="UP000633509">
    <property type="component" value="Unassembled WGS sequence"/>
</dbReference>
<gene>
    <name evidence="2" type="ORF">H4W80_004881</name>
</gene>
<keyword evidence="3" id="KW-1185">Reference proteome</keyword>
<sequence>MTENQTPTPVPLPPPMRYLTQHEDNQIWARVFAGRAHNLEDRLEAEPFAYGALSVLGVFRLPMEPELEMDNELCNAQKLAWDTTQYPDTENIGRWFQCAKGRGHGSTDHRSFGGVADWSDGVPGSAPDPRTA</sequence>
<evidence type="ECO:0000313" key="3">
    <source>
        <dbReference type="Proteomes" id="UP000633509"/>
    </source>
</evidence>
<evidence type="ECO:0000313" key="2">
    <source>
        <dbReference type="EMBL" id="MBE1586623.1"/>
    </source>
</evidence>
<comment type="caution">
    <text evidence="2">The sequence shown here is derived from an EMBL/GenBank/DDBJ whole genome shotgun (WGS) entry which is preliminary data.</text>
</comment>
<proteinExistence type="predicted"/>
<feature type="region of interest" description="Disordered" evidence="1">
    <location>
        <begin position="103"/>
        <end position="132"/>
    </location>
</feature>
<reference evidence="2 3" key="1">
    <citation type="submission" date="2020-10" db="EMBL/GenBank/DDBJ databases">
        <title>Sequencing the genomes of 1000 actinobacteria strains.</title>
        <authorList>
            <person name="Klenk H.-P."/>
        </authorList>
    </citation>
    <scope>NUCLEOTIDE SEQUENCE [LARGE SCALE GENOMIC DNA]</scope>
    <source>
        <strain evidence="2 3">DSM 43173</strain>
    </source>
</reference>
<dbReference type="RefSeq" id="WP_192787158.1">
    <property type="nucleotide sequence ID" value="NZ_JADBEK010000001.1"/>
</dbReference>
<protein>
    <submittedName>
        <fullName evidence="2">Uncharacterized protein</fullName>
    </submittedName>
</protein>
<dbReference type="EMBL" id="JADBEK010000001">
    <property type="protein sequence ID" value="MBE1586623.1"/>
    <property type="molecule type" value="Genomic_DNA"/>
</dbReference>
<name>A0ABR9M146_9ACTN</name>
<accession>A0ABR9M146</accession>